<dbReference type="AlphaFoldDB" id="A0A2L2XB27"/>
<evidence type="ECO:0000313" key="3">
    <source>
        <dbReference type="Proteomes" id="UP000239549"/>
    </source>
</evidence>
<accession>A0A2L2XB27</accession>
<protein>
    <submittedName>
        <fullName evidence="2">Uncharacterized protein</fullName>
    </submittedName>
</protein>
<proteinExistence type="predicted"/>
<evidence type="ECO:0000256" key="1">
    <source>
        <dbReference type="SAM" id="Phobius"/>
    </source>
</evidence>
<keyword evidence="3" id="KW-1185">Reference proteome</keyword>
<dbReference type="EMBL" id="BFAV01000062">
    <property type="protein sequence ID" value="GBF32873.1"/>
    <property type="molecule type" value="Genomic_DNA"/>
</dbReference>
<evidence type="ECO:0000313" key="2">
    <source>
        <dbReference type="EMBL" id="GBF32873.1"/>
    </source>
</evidence>
<gene>
    <name evidence="2" type="ORF">DCCM_1969</name>
</gene>
<comment type="caution">
    <text evidence="2">The sequence shown here is derived from an EMBL/GenBank/DDBJ whole genome shotgun (WGS) entry which is preliminary data.</text>
</comment>
<feature type="transmembrane region" description="Helical" evidence="1">
    <location>
        <begin position="6"/>
        <end position="23"/>
    </location>
</feature>
<keyword evidence="1" id="KW-0812">Transmembrane</keyword>
<organism evidence="2 3">
    <name type="scientific">Desulfocucumis palustris</name>
    <dbReference type="NCBI Taxonomy" id="1898651"/>
    <lineage>
        <taxon>Bacteria</taxon>
        <taxon>Bacillati</taxon>
        <taxon>Bacillota</taxon>
        <taxon>Clostridia</taxon>
        <taxon>Eubacteriales</taxon>
        <taxon>Desulfocucumaceae</taxon>
        <taxon>Desulfocucumis</taxon>
    </lineage>
</organism>
<name>A0A2L2XB27_9FIRM</name>
<reference evidence="3" key="1">
    <citation type="submission" date="2018-02" db="EMBL/GenBank/DDBJ databases">
        <title>Genome sequence of Desulfocucumis palustris strain NAW-5.</title>
        <authorList>
            <person name="Watanabe M."/>
            <person name="Kojima H."/>
            <person name="Fukui M."/>
        </authorList>
    </citation>
    <scope>NUCLEOTIDE SEQUENCE [LARGE SCALE GENOMIC DNA]</scope>
    <source>
        <strain evidence="3">NAW-5</strain>
    </source>
</reference>
<keyword evidence="1" id="KW-1133">Transmembrane helix</keyword>
<keyword evidence="1" id="KW-0472">Membrane</keyword>
<dbReference type="Proteomes" id="UP000239549">
    <property type="component" value="Unassembled WGS sequence"/>
</dbReference>
<sequence>MRLTIPVAFAIFIPLEVIIYFNIPKTNIINLYDLTVIISINKMMPRKV</sequence>